<reference evidence="1" key="1">
    <citation type="journal article" date="2020" name="Stud. Mycol.">
        <title>101 Dothideomycetes genomes: a test case for predicting lifestyles and emergence of pathogens.</title>
        <authorList>
            <person name="Haridas S."/>
            <person name="Albert R."/>
            <person name="Binder M."/>
            <person name="Bloem J."/>
            <person name="Labutti K."/>
            <person name="Salamov A."/>
            <person name="Andreopoulos B."/>
            <person name="Baker S."/>
            <person name="Barry K."/>
            <person name="Bills G."/>
            <person name="Bluhm B."/>
            <person name="Cannon C."/>
            <person name="Castanera R."/>
            <person name="Culley D."/>
            <person name="Daum C."/>
            <person name="Ezra D."/>
            <person name="Gonzalez J."/>
            <person name="Henrissat B."/>
            <person name="Kuo A."/>
            <person name="Liang C."/>
            <person name="Lipzen A."/>
            <person name="Lutzoni F."/>
            <person name="Magnuson J."/>
            <person name="Mondo S."/>
            <person name="Nolan M."/>
            <person name="Ohm R."/>
            <person name="Pangilinan J."/>
            <person name="Park H.-J."/>
            <person name="Ramirez L."/>
            <person name="Alfaro M."/>
            <person name="Sun H."/>
            <person name="Tritt A."/>
            <person name="Yoshinaga Y."/>
            <person name="Zwiers L.-H."/>
            <person name="Turgeon B."/>
            <person name="Goodwin S."/>
            <person name="Spatafora J."/>
            <person name="Crous P."/>
            <person name="Grigoriev I."/>
        </authorList>
    </citation>
    <scope>NUCLEOTIDE SEQUENCE</scope>
    <source>
        <strain evidence="1">CBS 107.79</strain>
    </source>
</reference>
<name>A0A6A5UUV5_9PLEO</name>
<dbReference type="OrthoDB" id="3801372at2759"/>
<dbReference type="AlphaFoldDB" id="A0A6A5UUV5"/>
<dbReference type="Proteomes" id="UP000800036">
    <property type="component" value="Unassembled WGS sequence"/>
</dbReference>
<accession>A0A6A5UUV5</accession>
<proteinExistence type="predicted"/>
<keyword evidence="2" id="KW-1185">Reference proteome</keyword>
<gene>
    <name evidence="1" type="ORF">BU23DRAFT_258927</name>
</gene>
<protein>
    <submittedName>
        <fullName evidence="1">Uncharacterized protein</fullName>
    </submittedName>
</protein>
<evidence type="ECO:0000313" key="2">
    <source>
        <dbReference type="Proteomes" id="UP000800036"/>
    </source>
</evidence>
<organism evidence="1 2">
    <name type="scientific">Bimuria novae-zelandiae CBS 107.79</name>
    <dbReference type="NCBI Taxonomy" id="1447943"/>
    <lineage>
        <taxon>Eukaryota</taxon>
        <taxon>Fungi</taxon>
        <taxon>Dikarya</taxon>
        <taxon>Ascomycota</taxon>
        <taxon>Pezizomycotina</taxon>
        <taxon>Dothideomycetes</taxon>
        <taxon>Pleosporomycetidae</taxon>
        <taxon>Pleosporales</taxon>
        <taxon>Massarineae</taxon>
        <taxon>Didymosphaeriaceae</taxon>
        <taxon>Bimuria</taxon>
    </lineage>
</organism>
<sequence>MALQAEDATRSQAKTAAPPLTVARFPFMKLPAELRELVYACLTPVDGYLFDFQDFFLSCKLVNREAQAKIAGNIDKYLGEVKEEWAQQGNQPLRITTPTLFAELEHVTVEFPLSFLDKLQGDRQYSTHDPDRIQDFCTTLESLATLKIACLEFSFFQDQYYSNAQSSSSFNK</sequence>
<evidence type="ECO:0000313" key="1">
    <source>
        <dbReference type="EMBL" id="KAF1968761.1"/>
    </source>
</evidence>
<dbReference type="EMBL" id="ML976717">
    <property type="protein sequence ID" value="KAF1968761.1"/>
    <property type="molecule type" value="Genomic_DNA"/>
</dbReference>